<dbReference type="GO" id="GO:0046872">
    <property type="term" value="F:metal ion binding"/>
    <property type="evidence" value="ECO:0007669"/>
    <property type="project" value="UniProtKB-KW"/>
</dbReference>
<evidence type="ECO:0000256" key="9">
    <source>
        <dbReference type="ARBA" id="ARBA00023157"/>
    </source>
</evidence>
<evidence type="ECO:0000313" key="14">
    <source>
        <dbReference type="Proteomes" id="UP000258309"/>
    </source>
</evidence>
<keyword evidence="4" id="KW-0479">Metal-binding</keyword>
<evidence type="ECO:0000256" key="10">
    <source>
        <dbReference type="ARBA" id="ARBA00023180"/>
    </source>
</evidence>
<accession>A0A3E2HMZ9</accession>
<keyword evidence="10" id="KW-0325">Glycoprotein</keyword>
<keyword evidence="5 12" id="KW-0732">Signal</keyword>
<dbReference type="Pfam" id="PF22810">
    <property type="entry name" value="LPMO_AA14"/>
    <property type="match status" value="1"/>
</dbReference>
<feature type="signal peptide" evidence="12">
    <location>
        <begin position="1"/>
        <end position="18"/>
    </location>
</feature>
<dbReference type="OrthoDB" id="2019572at2759"/>
<reference evidence="13 14" key="1">
    <citation type="submission" date="2018-05" db="EMBL/GenBank/DDBJ databases">
        <title>Draft genome sequence of Scytalidium lignicola DSM 105466, a ubiquitous saprotrophic fungus.</title>
        <authorList>
            <person name="Buettner E."/>
            <person name="Gebauer A.M."/>
            <person name="Hofrichter M."/>
            <person name="Liers C."/>
            <person name="Kellner H."/>
        </authorList>
    </citation>
    <scope>NUCLEOTIDE SEQUENCE [LARGE SCALE GENOMIC DNA]</scope>
    <source>
        <strain evidence="13 14">DSM 105466</strain>
    </source>
</reference>
<dbReference type="OMA" id="ARPHPWS"/>
<comment type="similarity">
    <text evidence="11">Belongs to the polysaccharide monooxygenase AA14 family.</text>
</comment>
<evidence type="ECO:0000256" key="7">
    <source>
        <dbReference type="ARBA" id="ARBA00023008"/>
    </source>
</evidence>
<evidence type="ECO:0000256" key="5">
    <source>
        <dbReference type="ARBA" id="ARBA00022729"/>
    </source>
</evidence>
<dbReference type="EMBL" id="NCSJ02000017">
    <property type="protein sequence ID" value="RFU34718.1"/>
    <property type="molecule type" value="Genomic_DNA"/>
</dbReference>
<keyword evidence="14" id="KW-1185">Reference proteome</keyword>
<organism evidence="13 14">
    <name type="scientific">Scytalidium lignicola</name>
    <name type="common">Hyphomycete</name>
    <dbReference type="NCBI Taxonomy" id="5539"/>
    <lineage>
        <taxon>Eukaryota</taxon>
        <taxon>Fungi</taxon>
        <taxon>Dikarya</taxon>
        <taxon>Ascomycota</taxon>
        <taxon>Pezizomycotina</taxon>
        <taxon>Leotiomycetes</taxon>
        <taxon>Leotiomycetes incertae sedis</taxon>
        <taxon>Scytalidium</taxon>
    </lineage>
</organism>
<sequence length="288" mass="30595">MIAVQAATLLALAATSQAHIMGWSKGMYCKGGNDPTVDDPNTSLAVNPLWMLSKQDFWFQHDRGCDLAPPPEGEFLELPAGGQVQVEMSHNRGQTTLSSSGANAGEWPDGKPHPENWNGNNVPGEGCIQDDGGMHTSNQSTVAGSALAISYQSNLEDVTLDNLVVFTVLPNTPWKRIAIYDVPADLPPCPEGGCHCAFLWVPLGCGEPNMYMGGYKCNVTGSTSTRTVGVAQPPTFCGDDASQCQAGPKQMIVWNQLEANNVVVPDGQSPGYNLKTGFAPGAQNDIFV</sequence>
<feature type="non-terminal residue" evidence="13">
    <location>
        <position position="288"/>
    </location>
</feature>
<feature type="non-terminal residue" evidence="13">
    <location>
        <position position="1"/>
    </location>
</feature>
<keyword evidence="6" id="KW-0560">Oxidoreductase</keyword>
<comment type="subcellular location">
    <subcellularLocation>
        <location evidence="2">Secreted</location>
    </subcellularLocation>
</comment>
<dbReference type="Proteomes" id="UP000258309">
    <property type="component" value="Unassembled WGS sequence"/>
</dbReference>
<keyword evidence="7" id="KW-0186">Copper</keyword>
<protein>
    <submittedName>
        <fullName evidence="13">Uncharacterized protein</fullName>
    </submittedName>
</protein>
<comment type="caution">
    <text evidence="13">The sequence shown here is derived from an EMBL/GenBank/DDBJ whole genome shotgun (WGS) entry which is preliminary data.</text>
</comment>
<dbReference type="InterPro" id="IPR054497">
    <property type="entry name" value="LPMO_AA14"/>
</dbReference>
<evidence type="ECO:0000256" key="6">
    <source>
        <dbReference type="ARBA" id="ARBA00023002"/>
    </source>
</evidence>
<evidence type="ECO:0000256" key="12">
    <source>
        <dbReference type="SAM" id="SignalP"/>
    </source>
</evidence>
<evidence type="ECO:0000256" key="1">
    <source>
        <dbReference type="ARBA" id="ARBA00001973"/>
    </source>
</evidence>
<dbReference type="STRING" id="5539.A0A3E2HMZ9"/>
<dbReference type="GO" id="GO:0004497">
    <property type="term" value="F:monooxygenase activity"/>
    <property type="evidence" value="ECO:0007669"/>
    <property type="project" value="UniProtKB-KW"/>
</dbReference>
<evidence type="ECO:0000256" key="11">
    <source>
        <dbReference type="ARBA" id="ARBA00046340"/>
    </source>
</evidence>
<evidence type="ECO:0000256" key="3">
    <source>
        <dbReference type="ARBA" id="ARBA00022525"/>
    </source>
</evidence>
<dbReference type="GO" id="GO:0005576">
    <property type="term" value="C:extracellular region"/>
    <property type="evidence" value="ECO:0007669"/>
    <property type="project" value="UniProtKB-SubCell"/>
</dbReference>
<comment type="cofactor">
    <cofactor evidence="1">
        <name>Cu(2+)</name>
        <dbReference type="ChEBI" id="CHEBI:29036"/>
    </cofactor>
</comment>
<name>A0A3E2HMZ9_SCYLI</name>
<evidence type="ECO:0000313" key="13">
    <source>
        <dbReference type="EMBL" id="RFU34718.1"/>
    </source>
</evidence>
<gene>
    <name evidence="13" type="ORF">B7463_g1665</name>
</gene>
<keyword evidence="9" id="KW-1015">Disulfide bond</keyword>
<proteinExistence type="inferred from homology"/>
<keyword evidence="3" id="KW-0964">Secreted</keyword>
<dbReference type="AlphaFoldDB" id="A0A3E2HMZ9"/>
<evidence type="ECO:0000256" key="2">
    <source>
        <dbReference type="ARBA" id="ARBA00004613"/>
    </source>
</evidence>
<evidence type="ECO:0000256" key="8">
    <source>
        <dbReference type="ARBA" id="ARBA00023033"/>
    </source>
</evidence>
<keyword evidence="8" id="KW-0503">Monooxygenase</keyword>
<feature type="chain" id="PRO_5017629501" evidence="12">
    <location>
        <begin position="19"/>
        <end position="288"/>
    </location>
</feature>
<evidence type="ECO:0000256" key="4">
    <source>
        <dbReference type="ARBA" id="ARBA00022723"/>
    </source>
</evidence>